<dbReference type="InterPro" id="IPR054049">
    <property type="entry name" value="SupH-like_C"/>
</dbReference>
<keyword evidence="3" id="KW-0326">Glycosidase</keyword>
<gene>
    <name evidence="5" type="ORF">CLV35_3212</name>
</gene>
<evidence type="ECO:0000256" key="3">
    <source>
        <dbReference type="RuleBase" id="RU361134"/>
    </source>
</evidence>
<dbReference type="CDD" id="cd11334">
    <property type="entry name" value="AmyAc_TreS"/>
    <property type="match status" value="1"/>
</dbReference>
<dbReference type="PRINTS" id="PR00110">
    <property type="entry name" value="ALPHAAMYLASE"/>
</dbReference>
<dbReference type="Proteomes" id="UP000281955">
    <property type="component" value="Unassembled WGS sequence"/>
</dbReference>
<dbReference type="GO" id="GO:0043169">
    <property type="term" value="F:cation binding"/>
    <property type="evidence" value="ECO:0007669"/>
    <property type="project" value="InterPro"/>
</dbReference>
<evidence type="ECO:0000313" key="6">
    <source>
        <dbReference type="Proteomes" id="UP000281955"/>
    </source>
</evidence>
<keyword evidence="5" id="KW-0808">Transferase</keyword>
<dbReference type="EMBL" id="RBWV01000014">
    <property type="protein sequence ID" value="RKS71414.1"/>
    <property type="molecule type" value="Genomic_DNA"/>
</dbReference>
<dbReference type="Pfam" id="PF00128">
    <property type="entry name" value="Alpha-amylase"/>
    <property type="match status" value="2"/>
</dbReference>
<dbReference type="InParanoid" id="A0A420XLK7"/>
<dbReference type="SUPFAM" id="SSF51445">
    <property type="entry name" value="(Trans)glycosidases"/>
    <property type="match status" value="1"/>
</dbReference>
<dbReference type="EC" id="3.2.1.1" evidence="3"/>
<comment type="caution">
    <text evidence="5">The sequence shown here is derived from an EMBL/GenBank/DDBJ whole genome shotgun (WGS) entry which is preliminary data.</text>
</comment>
<dbReference type="InterPro" id="IPR017853">
    <property type="entry name" value="GH"/>
</dbReference>
<evidence type="ECO:0000313" key="5">
    <source>
        <dbReference type="EMBL" id="RKS71414.1"/>
    </source>
</evidence>
<comment type="similarity">
    <text evidence="1 2">Belongs to the glycosyl hydrolase 13 family.</text>
</comment>
<evidence type="ECO:0000256" key="1">
    <source>
        <dbReference type="ARBA" id="ARBA00008061"/>
    </source>
</evidence>
<dbReference type="Gene3D" id="3.20.20.80">
    <property type="entry name" value="Glycosidases"/>
    <property type="match status" value="1"/>
</dbReference>
<reference evidence="5 6" key="1">
    <citation type="submission" date="2018-10" db="EMBL/GenBank/DDBJ databases">
        <title>Genomic Encyclopedia of Archaeal and Bacterial Type Strains, Phase II (KMG-II): from individual species to whole genera.</title>
        <authorList>
            <person name="Goeker M."/>
        </authorList>
    </citation>
    <scope>NUCLEOTIDE SEQUENCE [LARGE SCALE GENOMIC DNA]</scope>
    <source>
        <strain evidence="5 6">RP-AC37</strain>
    </source>
</reference>
<dbReference type="PANTHER" id="PTHR10357">
    <property type="entry name" value="ALPHA-AMYLASE FAMILY MEMBER"/>
    <property type="match status" value="1"/>
</dbReference>
<dbReference type="InterPro" id="IPR006047">
    <property type="entry name" value="GH13_cat_dom"/>
</dbReference>
<evidence type="ECO:0000256" key="2">
    <source>
        <dbReference type="RuleBase" id="RU003615"/>
    </source>
</evidence>
<dbReference type="GO" id="GO:0005975">
    <property type="term" value="P:carbohydrate metabolic process"/>
    <property type="evidence" value="ECO:0007669"/>
    <property type="project" value="InterPro"/>
</dbReference>
<accession>A0A420XLK7</accession>
<organism evidence="5 6">
    <name type="scientific">Motilibacter peucedani</name>
    <dbReference type="NCBI Taxonomy" id="598650"/>
    <lineage>
        <taxon>Bacteria</taxon>
        <taxon>Bacillati</taxon>
        <taxon>Actinomycetota</taxon>
        <taxon>Actinomycetes</taxon>
        <taxon>Motilibacterales</taxon>
        <taxon>Motilibacteraceae</taxon>
        <taxon>Motilibacter</taxon>
    </lineage>
</organism>
<proteinExistence type="inferred from homology"/>
<name>A0A420XLK7_9ACTN</name>
<keyword evidence="6" id="KW-1185">Reference proteome</keyword>
<dbReference type="Gene3D" id="3.90.400.10">
    <property type="entry name" value="Oligo-1,6-glucosidase, Domain 2"/>
    <property type="match status" value="1"/>
</dbReference>
<dbReference type="PANTHER" id="PTHR10357:SF219">
    <property type="entry name" value="MALTOSE ALPHA-D-GLUCOSYLTRANSFERASE"/>
    <property type="match status" value="1"/>
</dbReference>
<dbReference type="Pfam" id="PF22157">
    <property type="entry name" value="SupH-like_C"/>
    <property type="match status" value="1"/>
</dbReference>
<feature type="domain" description="Glycosyl hydrolase family 13 catalytic" evidence="4">
    <location>
        <begin position="13"/>
        <end position="416"/>
    </location>
</feature>
<keyword evidence="3" id="KW-0119">Carbohydrate metabolism</keyword>
<evidence type="ECO:0000259" key="4">
    <source>
        <dbReference type="SMART" id="SM00642"/>
    </source>
</evidence>
<keyword evidence="3" id="KW-0378">Hydrolase</keyword>
<sequence length="552" mass="61289">MADRWYRNAVMYSLDVHTFQDSDGDGTGNFAGLTARLDHLARLGVTTLWFNPIHPSPGRDGGYDVTDFYGVDPALGTLGDFAELLDEAGERGLRVMLDLVVNHTSSAHPWFRSASTDPGSPWRDFYVWSDHEPAARTEGMVFPGVQQETWTYAPVVDRWYHHRFFDFEPDLNIENPAVREEIHRIVGFWSRLGVSGFRIDAAPFVIELSRPDEGQGEHDYGFFTELRQRLSWRQGDALLLAEANVPQQEQQRFFSTGSGVADRLQMLFAFELNAATMLALAREDATPVRASLATVPRLPEHGQWATFLRNHDEVDLSTLQPSERADVFAAFGPRPEHQLYGRGIRRRLAPMLGGDVRRLQMAYSLQFTMPGTPVLRYGDEIGMGEDLDLPQREAIRTPMQWAPGPGAGFSTAPEDRLVRPLVQDEAFGPDNVNVAVQRQDPHSLLSWFERMIHTLRECEEIGTGDHAVVDVGDDAPAGVLAHRADAAGGSLVFLHNLADRPAVLDLGALGARATQVFSDGGYDDTDAVGGLGLERVDLHGYGFRWLRLAGSG</sequence>
<dbReference type="InterPro" id="IPR006046">
    <property type="entry name" value="Alpha_amylase"/>
</dbReference>
<dbReference type="SMART" id="SM00642">
    <property type="entry name" value="Aamy"/>
    <property type="match status" value="1"/>
</dbReference>
<protein>
    <recommendedName>
        <fullName evidence="3">Alpha-amylase</fullName>
        <ecNumber evidence="3">3.2.1.1</ecNumber>
    </recommendedName>
</protein>
<comment type="catalytic activity">
    <reaction evidence="3">
        <text>Endohydrolysis of (1-&gt;4)-alpha-D-glucosidic linkages in polysaccharides containing three or more (1-&gt;4)-alpha-linked D-glucose units.</text>
        <dbReference type="EC" id="3.2.1.1"/>
    </reaction>
</comment>
<dbReference type="GO" id="GO:0016740">
    <property type="term" value="F:transferase activity"/>
    <property type="evidence" value="ECO:0007669"/>
    <property type="project" value="UniProtKB-KW"/>
</dbReference>
<dbReference type="GO" id="GO:0004556">
    <property type="term" value="F:alpha-amylase activity"/>
    <property type="evidence" value="ECO:0007669"/>
    <property type="project" value="UniProtKB-UniRule"/>
</dbReference>
<dbReference type="InterPro" id="IPR045857">
    <property type="entry name" value="O16G_dom_2"/>
</dbReference>
<dbReference type="AlphaFoldDB" id="A0A420XLK7"/>
<dbReference type="RefSeq" id="WP_121194481.1">
    <property type="nucleotide sequence ID" value="NZ_RBWV01000014.1"/>
</dbReference>
<dbReference type="OrthoDB" id="9043248at2"/>